<organism evidence="4 5">
    <name type="scientific">Pseudogymnoascus verrucosus</name>
    <dbReference type="NCBI Taxonomy" id="342668"/>
    <lineage>
        <taxon>Eukaryota</taxon>
        <taxon>Fungi</taxon>
        <taxon>Dikarya</taxon>
        <taxon>Ascomycota</taxon>
        <taxon>Pezizomycotina</taxon>
        <taxon>Leotiomycetes</taxon>
        <taxon>Thelebolales</taxon>
        <taxon>Thelebolaceae</taxon>
        <taxon>Pseudogymnoascus</taxon>
    </lineage>
</organism>
<dbReference type="Gene3D" id="3.20.20.70">
    <property type="entry name" value="Aldolase class I"/>
    <property type="match status" value="1"/>
</dbReference>
<dbReference type="Proteomes" id="UP000091956">
    <property type="component" value="Unassembled WGS sequence"/>
</dbReference>
<dbReference type="PANTHER" id="PTHR32332:SF31">
    <property type="entry name" value="2-NITROPROPANE DIOXYGENASE FAMILY, PUTATIVE (AFU_ORTHOLOGUE AFUA_2G09850)-RELATED"/>
    <property type="match status" value="1"/>
</dbReference>
<dbReference type="CDD" id="cd04730">
    <property type="entry name" value="NPD_like"/>
    <property type="match status" value="1"/>
</dbReference>
<dbReference type="GeneID" id="28842719"/>
<keyword evidence="5" id="KW-1185">Reference proteome</keyword>
<reference evidence="4 5" key="1">
    <citation type="submission" date="2016-03" db="EMBL/GenBank/DDBJ databases">
        <title>Comparative genomics of Pseudogymnoascus destructans, the fungus causing white-nose syndrome of bats.</title>
        <authorList>
            <person name="Palmer J.M."/>
            <person name="Drees K.P."/>
            <person name="Foster J.T."/>
            <person name="Lindner D.L."/>
        </authorList>
    </citation>
    <scope>NUCLEOTIDE SEQUENCE [LARGE SCALE GENOMIC DNA]</scope>
    <source>
        <strain evidence="4 5">UAMH 10579</strain>
    </source>
</reference>
<dbReference type="PANTHER" id="PTHR32332">
    <property type="entry name" value="2-NITROPROPANE DIOXYGENASE"/>
    <property type="match status" value="1"/>
</dbReference>
<evidence type="ECO:0000313" key="5">
    <source>
        <dbReference type="Proteomes" id="UP000091956"/>
    </source>
</evidence>
<dbReference type="SUPFAM" id="SSF51412">
    <property type="entry name" value="Inosine monophosphate dehydrogenase (IMPDH)"/>
    <property type="match status" value="1"/>
</dbReference>
<keyword evidence="3" id="KW-0560">Oxidoreductase</keyword>
<reference evidence="5" key="2">
    <citation type="journal article" date="2018" name="Nat. Commun.">
        <title>Extreme sensitivity to ultraviolet light in the fungal pathogen causing white-nose syndrome of bats.</title>
        <authorList>
            <person name="Palmer J.M."/>
            <person name="Drees K.P."/>
            <person name="Foster J.T."/>
            <person name="Lindner D.L."/>
        </authorList>
    </citation>
    <scope>NUCLEOTIDE SEQUENCE [LARGE SCALE GENOMIC DNA]</scope>
    <source>
        <strain evidence="5">UAMH 10579</strain>
    </source>
</reference>
<dbReference type="AlphaFoldDB" id="A0A1B8G7J5"/>
<accession>A0A1B8G7J5</accession>
<dbReference type="InterPro" id="IPR013785">
    <property type="entry name" value="Aldolase_TIM"/>
</dbReference>
<dbReference type="Pfam" id="PF03060">
    <property type="entry name" value="NMO"/>
    <property type="match status" value="1"/>
</dbReference>
<protein>
    <submittedName>
        <fullName evidence="4">Uncharacterized protein</fullName>
    </submittedName>
</protein>
<evidence type="ECO:0000256" key="1">
    <source>
        <dbReference type="ARBA" id="ARBA00022630"/>
    </source>
</evidence>
<proteinExistence type="predicted"/>
<keyword evidence="1" id="KW-0285">Flavoprotein</keyword>
<dbReference type="GO" id="GO:0018580">
    <property type="term" value="F:nitronate monooxygenase activity"/>
    <property type="evidence" value="ECO:0007669"/>
    <property type="project" value="InterPro"/>
</dbReference>
<dbReference type="EMBL" id="KV460280">
    <property type="protein sequence ID" value="OBT91797.2"/>
    <property type="molecule type" value="Genomic_DNA"/>
</dbReference>
<evidence type="ECO:0000313" key="4">
    <source>
        <dbReference type="EMBL" id="OBT91797.2"/>
    </source>
</evidence>
<dbReference type="RefSeq" id="XP_018125530.2">
    <property type="nucleotide sequence ID" value="XM_018278747.2"/>
</dbReference>
<evidence type="ECO:0000256" key="3">
    <source>
        <dbReference type="ARBA" id="ARBA00023002"/>
    </source>
</evidence>
<dbReference type="STRING" id="342668.A0A1B8G7J5"/>
<evidence type="ECO:0000256" key="2">
    <source>
        <dbReference type="ARBA" id="ARBA00022643"/>
    </source>
</evidence>
<keyword evidence="2" id="KW-0288">FMN</keyword>
<sequence>MSELATLNYTNRMSLITTPATRMLGITQPILLAGMGYTSGAELAAAVSNAGGLGVVGGLGYTPDALREILTDLKSKLRDPSLPFGVDLLIPQVGGKARKTNVDYTRGQLMELIDIIVEEGAKLFVSAVGIPPKAVVDKLHAAGVLYMNMVGHPKHVHKACEVGADLVCAQGGEAGGHTGEIPTSVLIPACADACKGYVSPLTGEPVQLVAAGGMFDGRSIAAALMYGAGAVWVGTRFVTARESNAPEGGKQAIIDAGFDSFVRTTLWSGRPIRAMATPYLIDWETNRRAEINELQSKGIIVLDYELERLEKEGKLTDEIIDQTTQRPMGYGASMVNKKNQTAAEIVLEMTVEAYTILKGADRYISSVSKL</sequence>
<name>A0A1B8G7J5_9PEZI</name>
<gene>
    <name evidence="4" type="ORF">VE01_09333</name>
</gene>
<dbReference type="InterPro" id="IPR004136">
    <property type="entry name" value="NMO"/>
</dbReference>